<dbReference type="GO" id="GO:0001181">
    <property type="term" value="F:RNA polymerase I general transcription initiation factor activity"/>
    <property type="evidence" value="ECO:0007669"/>
    <property type="project" value="TreeGrafter"/>
</dbReference>
<feature type="compositionally biased region" description="Basic and acidic residues" evidence="1">
    <location>
        <begin position="619"/>
        <end position="639"/>
    </location>
</feature>
<dbReference type="OrthoDB" id="2240312at2759"/>
<dbReference type="InterPro" id="IPR039601">
    <property type="entry name" value="Rrn5"/>
</dbReference>
<organism evidence="3 4">
    <name type="scientific">Sclerotinia nivalis</name>
    <dbReference type="NCBI Taxonomy" id="352851"/>
    <lineage>
        <taxon>Eukaryota</taxon>
        <taxon>Fungi</taxon>
        <taxon>Dikarya</taxon>
        <taxon>Ascomycota</taxon>
        <taxon>Pezizomycotina</taxon>
        <taxon>Leotiomycetes</taxon>
        <taxon>Helotiales</taxon>
        <taxon>Sclerotiniaceae</taxon>
        <taxon>Sclerotinia</taxon>
    </lineage>
</organism>
<dbReference type="GO" id="GO:0000500">
    <property type="term" value="C:RNA polymerase I upstream activating factor complex"/>
    <property type="evidence" value="ECO:0007669"/>
    <property type="project" value="InterPro"/>
</dbReference>
<dbReference type="AlphaFoldDB" id="A0A9X0DIA9"/>
<feature type="compositionally biased region" description="Low complexity" evidence="1">
    <location>
        <begin position="505"/>
        <end position="522"/>
    </location>
</feature>
<feature type="compositionally biased region" description="Basic and acidic residues" evidence="1">
    <location>
        <begin position="47"/>
        <end position="60"/>
    </location>
</feature>
<dbReference type="InterPro" id="IPR001005">
    <property type="entry name" value="SANT/Myb"/>
</dbReference>
<dbReference type="Gene3D" id="1.10.10.60">
    <property type="entry name" value="Homeodomain-like"/>
    <property type="match status" value="1"/>
</dbReference>
<dbReference type="GO" id="GO:0042790">
    <property type="term" value="P:nucleolar large rRNA transcription by RNA polymerase I"/>
    <property type="evidence" value="ECO:0007669"/>
    <property type="project" value="InterPro"/>
</dbReference>
<feature type="compositionally biased region" description="Basic residues" evidence="1">
    <location>
        <begin position="108"/>
        <end position="119"/>
    </location>
</feature>
<feature type="region of interest" description="Disordered" evidence="1">
    <location>
        <begin position="1"/>
        <end position="78"/>
    </location>
</feature>
<reference evidence="3" key="1">
    <citation type="submission" date="2022-11" db="EMBL/GenBank/DDBJ databases">
        <title>Genome Resource of Sclerotinia nivalis Strain SnTB1, a Plant Pathogen Isolated from American Ginseng.</title>
        <authorList>
            <person name="Fan S."/>
        </authorList>
    </citation>
    <scope>NUCLEOTIDE SEQUENCE</scope>
    <source>
        <strain evidence="3">SnTB1</strain>
    </source>
</reference>
<dbReference type="InterPro" id="IPR009057">
    <property type="entry name" value="Homeodomain-like_sf"/>
</dbReference>
<evidence type="ECO:0000313" key="4">
    <source>
        <dbReference type="Proteomes" id="UP001152300"/>
    </source>
</evidence>
<dbReference type="CDD" id="cd00167">
    <property type="entry name" value="SANT"/>
    <property type="match status" value="1"/>
</dbReference>
<feature type="domain" description="Myb-like" evidence="2">
    <location>
        <begin position="169"/>
        <end position="218"/>
    </location>
</feature>
<dbReference type="GO" id="GO:0000182">
    <property type="term" value="F:rDNA binding"/>
    <property type="evidence" value="ECO:0007669"/>
    <property type="project" value="TreeGrafter"/>
</dbReference>
<evidence type="ECO:0000259" key="2">
    <source>
        <dbReference type="SMART" id="SM00717"/>
    </source>
</evidence>
<proteinExistence type="predicted"/>
<feature type="compositionally biased region" description="Low complexity" evidence="1">
    <location>
        <begin position="475"/>
        <end position="493"/>
    </location>
</feature>
<dbReference type="Proteomes" id="UP001152300">
    <property type="component" value="Unassembled WGS sequence"/>
</dbReference>
<feature type="region of interest" description="Disordered" evidence="1">
    <location>
        <begin position="619"/>
        <end position="707"/>
    </location>
</feature>
<feature type="region of interest" description="Disordered" evidence="1">
    <location>
        <begin position="447"/>
        <end position="528"/>
    </location>
</feature>
<sequence>MDPNNSDPFEGPFDIPEPDSGSAYENSDSDYEQISHDKGAQAGVSRIEGRKDEDNVHSEGESDSYSTSLANPNPDNKYTDEWISADALRWAATFEPPEMEDIPIPSRRTCHTRSKKRKLERTNGNLARAKRVKGFYSKDYRNLLNNEIYDAGARSILEDNIPLESSQIGCSVWSTEEKDLFFTGLSRLGRDNVRAIAARIGSKSEVEVQEYMQLLRQELKEKKIYDARLLDVTEYPIAAEFTPECCDIMERAADGLALRQELYEEDVEEAKWGKYWLLTEEVSKSLEKKRSVSTTKDDEDIQYLLPAVRLLHLKNWLSLSERVFMNPSEPRLEDNWRQVGELRETPAIRATAFDDFHSLTVSITKRLVSTVIFCTMSRMRAMDSNKTKAADINIKDVEAATKILKMDANSNEFWVKCPRRSYLSVSLDDDLSDSMMSYSDVETELRKEYNERRSRSRSRSRPHVDLPEDLSEVYTSASDSLLDTDIDSSSGSDTSDHLDDNPFTQRSPSSSPSQSQSQSQVRSQRKSYLSAEAYEHALETHVSAFDARVSKFEEQRIWNLLGQDPPLDFKAAEDEELPEKPVKKMDLEGENNGEDWREREFWSEWEVMDMVGEEEFVRNRERAGRKERRERLRKSREGNEMPMRTRIGVRNEGDFSESGSEWGEMDEPTLKGRKKGNAGGLNDHHDESEEPEDVVKHRSYAVYNSDD</sequence>
<dbReference type="SUPFAM" id="SSF46689">
    <property type="entry name" value="Homeodomain-like"/>
    <property type="match status" value="1"/>
</dbReference>
<dbReference type="SMART" id="SM00717">
    <property type="entry name" value="SANT"/>
    <property type="match status" value="1"/>
</dbReference>
<feature type="compositionally biased region" description="Polar residues" evidence="1">
    <location>
        <begin position="63"/>
        <end position="76"/>
    </location>
</feature>
<evidence type="ECO:0000256" key="1">
    <source>
        <dbReference type="SAM" id="MobiDB-lite"/>
    </source>
</evidence>
<dbReference type="FunFam" id="1.10.10.60:FF:000413">
    <property type="entry name" value="Myb-like DNA-binding domain containing protein"/>
    <property type="match status" value="1"/>
</dbReference>
<name>A0A9X0DIA9_9HELO</name>
<keyword evidence="4" id="KW-1185">Reference proteome</keyword>
<accession>A0A9X0DIA9</accession>
<dbReference type="PANTHER" id="PTHR28079:SF1">
    <property type="entry name" value="RNA POLYMERASE I-SPECIFIC TRANSCRIPTION INITIATION FACTOR RRN5"/>
    <property type="match status" value="1"/>
</dbReference>
<protein>
    <recommendedName>
        <fullName evidence="2">Myb-like domain-containing protein</fullName>
    </recommendedName>
</protein>
<feature type="region of interest" description="Disordered" evidence="1">
    <location>
        <begin position="99"/>
        <end position="119"/>
    </location>
</feature>
<dbReference type="GO" id="GO:0006361">
    <property type="term" value="P:transcription initiation at RNA polymerase I promoter"/>
    <property type="evidence" value="ECO:0007669"/>
    <property type="project" value="TreeGrafter"/>
</dbReference>
<dbReference type="PANTHER" id="PTHR28079">
    <property type="entry name" value="RNA POLYMERASE I-SPECIFIC TRANSCRIPTION INITIATION FACTOR RRN5"/>
    <property type="match status" value="1"/>
</dbReference>
<comment type="caution">
    <text evidence="3">The sequence shown here is derived from an EMBL/GenBank/DDBJ whole genome shotgun (WGS) entry which is preliminary data.</text>
</comment>
<dbReference type="EMBL" id="JAPEIS010000011">
    <property type="protein sequence ID" value="KAJ8061818.1"/>
    <property type="molecule type" value="Genomic_DNA"/>
</dbReference>
<evidence type="ECO:0000313" key="3">
    <source>
        <dbReference type="EMBL" id="KAJ8061818.1"/>
    </source>
</evidence>
<gene>
    <name evidence="3" type="ORF">OCU04_009611</name>
</gene>